<name>A0A9P4IQB1_9PEZI</name>
<evidence type="ECO:0000256" key="5">
    <source>
        <dbReference type="ARBA" id="ARBA00038359"/>
    </source>
</evidence>
<dbReference type="PANTHER" id="PTHR33048:SF123">
    <property type="entry name" value="INTEGRAL MEMBRANE PROTEIN"/>
    <property type="match status" value="1"/>
</dbReference>
<feature type="compositionally biased region" description="Basic and acidic residues" evidence="6">
    <location>
        <begin position="291"/>
        <end position="310"/>
    </location>
</feature>
<feature type="transmembrane region" description="Helical" evidence="7">
    <location>
        <begin position="45"/>
        <end position="64"/>
    </location>
</feature>
<reference evidence="9" key="1">
    <citation type="journal article" date="2020" name="Stud. Mycol.">
        <title>101 Dothideomycetes genomes: a test case for predicting lifestyles and emergence of pathogens.</title>
        <authorList>
            <person name="Haridas S."/>
            <person name="Albert R."/>
            <person name="Binder M."/>
            <person name="Bloem J."/>
            <person name="Labutti K."/>
            <person name="Salamov A."/>
            <person name="Andreopoulos B."/>
            <person name="Baker S."/>
            <person name="Barry K."/>
            <person name="Bills G."/>
            <person name="Bluhm B."/>
            <person name="Cannon C."/>
            <person name="Castanera R."/>
            <person name="Culley D."/>
            <person name="Daum C."/>
            <person name="Ezra D."/>
            <person name="Gonzalez J."/>
            <person name="Henrissat B."/>
            <person name="Kuo A."/>
            <person name="Liang C."/>
            <person name="Lipzen A."/>
            <person name="Lutzoni F."/>
            <person name="Magnuson J."/>
            <person name="Mondo S."/>
            <person name="Nolan M."/>
            <person name="Ohm R."/>
            <person name="Pangilinan J."/>
            <person name="Park H.-J."/>
            <person name="Ramirez L."/>
            <person name="Alfaro M."/>
            <person name="Sun H."/>
            <person name="Tritt A."/>
            <person name="Yoshinaga Y."/>
            <person name="Zwiers L.-H."/>
            <person name="Turgeon B."/>
            <person name="Goodwin S."/>
            <person name="Spatafora J."/>
            <person name="Crous P."/>
            <person name="Grigoriev I."/>
        </authorList>
    </citation>
    <scope>NUCLEOTIDE SEQUENCE</scope>
    <source>
        <strain evidence="9">CBS 133067</strain>
    </source>
</reference>
<comment type="subcellular location">
    <subcellularLocation>
        <location evidence="1">Membrane</location>
        <topology evidence="1">Multi-pass membrane protein</topology>
    </subcellularLocation>
</comment>
<evidence type="ECO:0000256" key="4">
    <source>
        <dbReference type="ARBA" id="ARBA00023136"/>
    </source>
</evidence>
<feature type="transmembrane region" description="Helical" evidence="7">
    <location>
        <begin position="6"/>
        <end position="24"/>
    </location>
</feature>
<keyword evidence="10" id="KW-1185">Reference proteome</keyword>
<dbReference type="Proteomes" id="UP000799772">
    <property type="component" value="Unassembled WGS sequence"/>
</dbReference>
<proteinExistence type="inferred from homology"/>
<feature type="transmembrane region" description="Helical" evidence="7">
    <location>
        <begin position="240"/>
        <end position="262"/>
    </location>
</feature>
<dbReference type="EMBL" id="ML978123">
    <property type="protein sequence ID" value="KAF2102286.1"/>
    <property type="molecule type" value="Genomic_DNA"/>
</dbReference>
<evidence type="ECO:0000256" key="6">
    <source>
        <dbReference type="SAM" id="MobiDB-lite"/>
    </source>
</evidence>
<organism evidence="9 10">
    <name type="scientific">Rhizodiscina lignyota</name>
    <dbReference type="NCBI Taxonomy" id="1504668"/>
    <lineage>
        <taxon>Eukaryota</taxon>
        <taxon>Fungi</taxon>
        <taxon>Dikarya</taxon>
        <taxon>Ascomycota</taxon>
        <taxon>Pezizomycotina</taxon>
        <taxon>Dothideomycetes</taxon>
        <taxon>Pleosporomycetidae</taxon>
        <taxon>Aulographales</taxon>
        <taxon>Rhizodiscinaceae</taxon>
        <taxon>Rhizodiscina</taxon>
    </lineage>
</organism>
<dbReference type="AlphaFoldDB" id="A0A9P4IQB1"/>
<evidence type="ECO:0000256" key="2">
    <source>
        <dbReference type="ARBA" id="ARBA00022692"/>
    </source>
</evidence>
<feature type="transmembrane region" description="Helical" evidence="7">
    <location>
        <begin position="164"/>
        <end position="187"/>
    </location>
</feature>
<dbReference type="Pfam" id="PF20684">
    <property type="entry name" value="Fung_rhodopsin"/>
    <property type="match status" value="1"/>
</dbReference>
<feature type="domain" description="Rhodopsin" evidence="8">
    <location>
        <begin position="24"/>
        <end position="264"/>
    </location>
</feature>
<dbReference type="OrthoDB" id="5329176at2759"/>
<feature type="region of interest" description="Disordered" evidence="6">
    <location>
        <begin position="341"/>
        <end position="372"/>
    </location>
</feature>
<dbReference type="GO" id="GO:0016020">
    <property type="term" value="C:membrane"/>
    <property type="evidence" value="ECO:0007669"/>
    <property type="project" value="UniProtKB-SubCell"/>
</dbReference>
<accession>A0A9P4IQB1</accession>
<evidence type="ECO:0000259" key="8">
    <source>
        <dbReference type="Pfam" id="PF20684"/>
    </source>
</evidence>
<gene>
    <name evidence="9" type="ORF">NA57DRAFT_54204</name>
</gene>
<evidence type="ECO:0000256" key="1">
    <source>
        <dbReference type="ARBA" id="ARBA00004141"/>
    </source>
</evidence>
<keyword evidence="2 7" id="KW-0812">Transmembrane</keyword>
<dbReference type="PANTHER" id="PTHR33048">
    <property type="entry name" value="PTH11-LIKE INTEGRAL MEMBRANE PROTEIN (AFU_ORTHOLOGUE AFUA_5G11245)"/>
    <property type="match status" value="1"/>
</dbReference>
<comment type="similarity">
    <text evidence="5">Belongs to the SAT4 family.</text>
</comment>
<comment type="caution">
    <text evidence="9">The sequence shown here is derived from an EMBL/GenBank/DDBJ whole genome shotgun (WGS) entry which is preliminary data.</text>
</comment>
<dbReference type="InterPro" id="IPR049326">
    <property type="entry name" value="Rhodopsin_dom_fungi"/>
</dbReference>
<sequence>MEARNVLIVVSTVMTAVATIVYFVRLSARYFIVKQIGIDDIMMGVAVAITCGYLAEIYIAWASYGLGKHGTELSLNQMVGILKMTLAIETTYYGIVNAIKASILLLYLRIAITSFFKRACLWTLAFVACFFLASEVATLAQCVPLNKAWDLTGTVKGNCINTTAFFYSTSGIHIVLDCWLIALPIRTLLSIQRPTEEKLALVFIFGMGIFSATASIVRLYSIRVFTQSKDPFHDAVPVNLWSMVEVNVAIICASIPALKCLVSRNQRDRTRGYTADKKSGSSMITSRSGTHRADGAERLKSSRESSDSMKKIRMEWDYQQQFDNKPGSSYEMASNISTTVRGGGEYGYGQHSSPDITSSGLEYTGRSQYPYP</sequence>
<feature type="region of interest" description="Disordered" evidence="6">
    <location>
        <begin position="271"/>
        <end position="310"/>
    </location>
</feature>
<evidence type="ECO:0000313" key="9">
    <source>
        <dbReference type="EMBL" id="KAF2102286.1"/>
    </source>
</evidence>
<keyword evidence="4 7" id="KW-0472">Membrane</keyword>
<protein>
    <recommendedName>
        <fullName evidence="8">Rhodopsin domain-containing protein</fullName>
    </recommendedName>
</protein>
<evidence type="ECO:0000313" key="10">
    <source>
        <dbReference type="Proteomes" id="UP000799772"/>
    </source>
</evidence>
<keyword evidence="3 7" id="KW-1133">Transmembrane helix</keyword>
<dbReference type="InterPro" id="IPR052337">
    <property type="entry name" value="SAT4-like"/>
</dbReference>
<evidence type="ECO:0000256" key="7">
    <source>
        <dbReference type="SAM" id="Phobius"/>
    </source>
</evidence>
<feature type="compositionally biased region" description="Polar residues" evidence="6">
    <location>
        <begin position="350"/>
        <end position="372"/>
    </location>
</feature>
<evidence type="ECO:0000256" key="3">
    <source>
        <dbReference type="ARBA" id="ARBA00022989"/>
    </source>
</evidence>
<feature type="transmembrane region" description="Helical" evidence="7">
    <location>
        <begin position="84"/>
        <end position="108"/>
    </location>
</feature>
<feature type="transmembrane region" description="Helical" evidence="7">
    <location>
        <begin position="120"/>
        <end position="140"/>
    </location>
</feature>
<feature type="transmembrane region" description="Helical" evidence="7">
    <location>
        <begin position="199"/>
        <end position="220"/>
    </location>
</feature>